<evidence type="ECO:0000313" key="3">
    <source>
        <dbReference type="Proteomes" id="UP001222325"/>
    </source>
</evidence>
<comment type="caution">
    <text evidence="2">The sequence shown here is derived from an EMBL/GenBank/DDBJ whole genome shotgun (WGS) entry which is preliminary data.</text>
</comment>
<evidence type="ECO:0000256" key="1">
    <source>
        <dbReference type="SAM" id="MobiDB-lite"/>
    </source>
</evidence>
<proteinExistence type="predicted"/>
<name>A0AAD6XTT3_9AGAR</name>
<accession>A0AAD6XTT3</accession>
<sequence>MGETMPVCPETAGTPKLCSSHPSPQVTDFCARTQAVIHLCCPSRTVTLRRDCAAQAPLKCISQSTAFICAQAGTPFLLVNNPRLSSSTRTHLAVSKCAHGFDSKQGRAYARACIPGGPLFVPSRGSWLSAIAPVPNFDASFTTSPSAPRSVPCGLGSWNMKHEAGRPAGTRAPDISPCARTAMRTGSATNRARRARGHPAAQPELARSRAPAPMHPPPFPTPSRAERALSKHSLPRVLSSRPCSRDARVGRARRGATAGVRRPPRREGA</sequence>
<dbReference type="EMBL" id="JARJCN010000030">
    <property type="protein sequence ID" value="KAJ7086856.1"/>
    <property type="molecule type" value="Genomic_DNA"/>
</dbReference>
<evidence type="ECO:0000313" key="2">
    <source>
        <dbReference type="EMBL" id="KAJ7086856.1"/>
    </source>
</evidence>
<feature type="region of interest" description="Disordered" evidence="1">
    <location>
        <begin position="184"/>
        <end position="269"/>
    </location>
</feature>
<dbReference type="AlphaFoldDB" id="A0AAD6XTT3"/>
<reference evidence="2" key="1">
    <citation type="submission" date="2023-03" db="EMBL/GenBank/DDBJ databases">
        <title>Massive genome expansion in bonnet fungi (Mycena s.s.) driven by repeated elements and novel gene families across ecological guilds.</title>
        <authorList>
            <consortium name="Lawrence Berkeley National Laboratory"/>
            <person name="Harder C.B."/>
            <person name="Miyauchi S."/>
            <person name="Viragh M."/>
            <person name="Kuo A."/>
            <person name="Thoen E."/>
            <person name="Andreopoulos B."/>
            <person name="Lu D."/>
            <person name="Skrede I."/>
            <person name="Drula E."/>
            <person name="Henrissat B."/>
            <person name="Morin E."/>
            <person name="Kohler A."/>
            <person name="Barry K."/>
            <person name="LaButti K."/>
            <person name="Morin E."/>
            <person name="Salamov A."/>
            <person name="Lipzen A."/>
            <person name="Mereny Z."/>
            <person name="Hegedus B."/>
            <person name="Baldrian P."/>
            <person name="Stursova M."/>
            <person name="Weitz H."/>
            <person name="Taylor A."/>
            <person name="Grigoriev I.V."/>
            <person name="Nagy L.G."/>
            <person name="Martin F."/>
            <person name="Kauserud H."/>
        </authorList>
    </citation>
    <scope>NUCLEOTIDE SEQUENCE</scope>
    <source>
        <strain evidence="2">CBHHK173m</strain>
    </source>
</reference>
<dbReference type="Proteomes" id="UP001222325">
    <property type="component" value="Unassembled WGS sequence"/>
</dbReference>
<organism evidence="2 3">
    <name type="scientific">Mycena belliarum</name>
    <dbReference type="NCBI Taxonomy" id="1033014"/>
    <lineage>
        <taxon>Eukaryota</taxon>
        <taxon>Fungi</taxon>
        <taxon>Dikarya</taxon>
        <taxon>Basidiomycota</taxon>
        <taxon>Agaricomycotina</taxon>
        <taxon>Agaricomycetes</taxon>
        <taxon>Agaricomycetidae</taxon>
        <taxon>Agaricales</taxon>
        <taxon>Marasmiineae</taxon>
        <taxon>Mycenaceae</taxon>
        <taxon>Mycena</taxon>
    </lineage>
</organism>
<keyword evidence="3" id="KW-1185">Reference proteome</keyword>
<protein>
    <submittedName>
        <fullName evidence="2">Uncharacterized protein</fullName>
    </submittedName>
</protein>
<gene>
    <name evidence="2" type="ORF">B0H15DRAFT_344456</name>
</gene>